<reference evidence="2 3" key="1">
    <citation type="submission" date="2019-08" db="EMBL/GenBank/DDBJ databases">
        <title>Complete genome sequence of Candidatus Uab amorphum.</title>
        <authorList>
            <person name="Shiratori T."/>
            <person name="Suzuki S."/>
            <person name="Kakizawa Y."/>
            <person name="Ishida K."/>
        </authorList>
    </citation>
    <scope>NUCLEOTIDE SEQUENCE [LARGE SCALE GENOMIC DNA]</scope>
    <source>
        <strain evidence="2 3">SRT547</strain>
    </source>
</reference>
<organism evidence="2 3">
    <name type="scientific">Uabimicrobium amorphum</name>
    <dbReference type="NCBI Taxonomy" id="2596890"/>
    <lineage>
        <taxon>Bacteria</taxon>
        <taxon>Pseudomonadati</taxon>
        <taxon>Planctomycetota</taxon>
        <taxon>Candidatus Uabimicrobiia</taxon>
        <taxon>Candidatus Uabimicrobiales</taxon>
        <taxon>Candidatus Uabimicrobiaceae</taxon>
        <taxon>Candidatus Uabimicrobium</taxon>
    </lineage>
</organism>
<feature type="chain" id="PRO_5025029758" description="PEP-CTERM protein-sorting domain-containing protein" evidence="1">
    <location>
        <begin position="20"/>
        <end position="224"/>
    </location>
</feature>
<dbReference type="EMBL" id="AP019860">
    <property type="protein sequence ID" value="BBM84535.1"/>
    <property type="molecule type" value="Genomic_DNA"/>
</dbReference>
<keyword evidence="3" id="KW-1185">Reference proteome</keyword>
<evidence type="ECO:0000313" key="3">
    <source>
        <dbReference type="Proteomes" id="UP000326354"/>
    </source>
</evidence>
<proteinExistence type="predicted"/>
<dbReference type="KEGG" id="uam:UABAM_02896"/>
<evidence type="ECO:0000256" key="1">
    <source>
        <dbReference type="SAM" id="SignalP"/>
    </source>
</evidence>
<evidence type="ECO:0008006" key="4">
    <source>
        <dbReference type="Google" id="ProtNLM"/>
    </source>
</evidence>
<accession>A0A5S9IPY8</accession>
<dbReference type="RefSeq" id="WP_151968682.1">
    <property type="nucleotide sequence ID" value="NZ_AP019860.1"/>
</dbReference>
<protein>
    <recommendedName>
        <fullName evidence="4">PEP-CTERM protein-sorting domain-containing protein</fullName>
    </recommendedName>
</protein>
<dbReference type="AlphaFoldDB" id="A0A5S9IPY8"/>
<name>A0A5S9IPY8_UABAM</name>
<gene>
    <name evidence="2" type="ORF">UABAM_02896</name>
</gene>
<dbReference type="Proteomes" id="UP000326354">
    <property type="component" value="Chromosome"/>
</dbReference>
<sequence length="224" mass="24648">MNKKLLYFFILLLSAPVWCESISFTARYIQVDDMGLGYQNGEDVNFEVTFNPNEIIDSDVRQGAGNFFDANGTLRITGSDSGADNFLTGFTIRTSNTSTASFSGFSIQSDSLFENTNIGYAQAVSFVYDFDGSLNLNPDDLIDFFSAISGLPTIGVPQFRLTFGDDLLDLIEPSEAQGAQGITFVNSGPIPEPSTYFIFILGFCILIFRHAKLKYFPPKSLAFS</sequence>
<evidence type="ECO:0000313" key="2">
    <source>
        <dbReference type="EMBL" id="BBM84535.1"/>
    </source>
</evidence>
<keyword evidence="1" id="KW-0732">Signal</keyword>
<feature type="signal peptide" evidence="1">
    <location>
        <begin position="1"/>
        <end position="19"/>
    </location>
</feature>